<proteinExistence type="predicted"/>
<dbReference type="GO" id="GO:0016757">
    <property type="term" value="F:glycosyltransferase activity"/>
    <property type="evidence" value="ECO:0007669"/>
    <property type="project" value="InterPro"/>
</dbReference>
<dbReference type="PANTHER" id="PTHR12526:SF630">
    <property type="entry name" value="GLYCOSYLTRANSFERASE"/>
    <property type="match status" value="1"/>
</dbReference>
<evidence type="ECO:0000313" key="3">
    <source>
        <dbReference type="Proteomes" id="UP000256980"/>
    </source>
</evidence>
<organism evidence="2 3">
    <name type="scientific">Winogradskyella eximia</name>
    <dbReference type="NCBI Taxonomy" id="262006"/>
    <lineage>
        <taxon>Bacteria</taxon>
        <taxon>Pseudomonadati</taxon>
        <taxon>Bacteroidota</taxon>
        <taxon>Flavobacteriia</taxon>
        <taxon>Flavobacteriales</taxon>
        <taxon>Flavobacteriaceae</taxon>
        <taxon>Winogradskyella</taxon>
    </lineage>
</organism>
<dbReference type="InterPro" id="IPR001296">
    <property type="entry name" value="Glyco_trans_1"/>
</dbReference>
<dbReference type="RefSeq" id="WP_115818834.1">
    <property type="nucleotide sequence ID" value="NZ_QRDV01000011.1"/>
</dbReference>
<reference evidence="2 3" key="1">
    <citation type="submission" date="2018-07" db="EMBL/GenBank/DDBJ databases">
        <title>Genomic Encyclopedia of Type Strains, Phase III (KMG-III): the genomes of soil and plant-associated and newly described type strains.</title>
        <authorList>
            <person name="Whitman W."/>
        </authorList>
    </citation>
    <scope>NUCLEOTIDE SEQUENCE [LARGE SCALE GENOMIC DNA]</scope>
    <source>
        <strain evidence="2 3">CECT 7946</strain>
    </source>
</reference>
<dbReference type="PANTHER" id="PTHR12526">
    <property type="entry name" value="GLYCOSYLTRANSFERASE"/>
    <property type="match status" value="1"/>
</dbReference>
<keyword evidence="2" id="KW-0808">Transferase</keyword>
<accession>A0A3D9GPN7</accession>
<name>A0A3D9GPN7_9FLAO</name>
<dbReference type="Proteomes" id="UP000256980">
    <property type="component" value="Unassembled WGS sequence"/>
</dbReference>
<dbReference type="Gene3D" id="3.40.50.2000">
    <property type="entry name" value="Glycogen Phosphorylase B"/>
    <property type="match status" value="2"/>
</dbReference>
<evidence type="ECO:0000313" key="2">
    <source>
        <dbReference type="EMBL" id="RED38224.1"/>
    </source>
</evidence>
<dbReference type="AlphaFoldDB" id="A0A3D9GPN7"/>
<dbReference type="Pfam" id="PF00534">
    <property type="entry name" value="Glycos_transf_1"/>
    <property type="match status" value="1"/>
</dbReference>
<protein>
    <submittedName>
        <fullName evidence="2">Glycosyltransferase involved in cell wall biosynthesis</fullName>
    </submittedName>
</protein>
<dbReference type="CDD" id="cd03801">
    <property type="entry name" value="GT4_PimA-like"/>
    <property type="match status" value="1"/>
</dbReference>
<comment type="caution">
    <text evidence="2">The sequence shown here is derived from an EMBL/GenBank/DDBJ whole genome shotgun (WGS) entry which is preliminary data.</text>
</comment>
<gene>
    <name evidence="2" type="ORF">DFQ10_11145</name>
</gene>
<feature type="domain" description="Glycosyl transferase family 1" evidence="1">
    <location>
        <begin position="155"/>
        <end position="316"/>
    </location>
</feature>
<dbReference type="OrthoDB" id="139410at2"/>
<dbReference type="EMBL" id="QRDV01000011">
    <property type="protein sequence ID" value="RED38224.1"/>
    <property type="molecule type" value="Genomic_DNA"/>
</dbReference>
<sequence length="335" mass="37755">MKNLLYIGNALSNSSSTVTTIETLSEHLKEAFSVKVASDKSNKVLRLLDMIRLVIVNRGTTDFVLIDTYSTINFYYALIISQLCRFYRIKYVTILHGGNLESRLKHSSKLSNLLFKNAYKLVAPSNFLKSVFKSYGYKDVVFIPNSIEIDNYQFLNRNVDTINLLWVRSFSTIYNPELAVLVLEKLLEKQYNAQLTMIGPDVDGSLKRVKELAKSKQLNVNFTGKLSKPAWLELSKNSNIFINTTDLDNTPVSVIEAMALGLPIVSTNVGGLPFLITDNVNGLLVEPKNADAMVDAIILLKSKEDMRKKIVVNARSMVEDFTWKAVKPKWEALLS</sequence>
<keyword evidence="3" id="KW-1185">Reference proteome</keyword>
<evidence type="ECO:0000259" key="1">
    <source>
        <dbReference type="Pfam" id="PF00534"/>
    </source>
</evidence>
<dbReference type="SUPFAM" id="SSF53756">
    <property type="entry name" value="UDP-Glycosyltransferase/glycogen phosphorylase"/>
    <property type="match status" value="1"/>
</dbReference>